<evidence type="ECO:0000313" key="3">
    <source>
        <dbReference type="Proteomes" id="UP000293952"/>
    </source>
</evidence>
<comment type="caution">
    <text evidence="2">The sequence shown here is derived from an EMBL/GenBank/DDBJ whole genome shotgun (WGS) entry which is preliminary data.</text>
</comment>
<name>A0A4V1WF59_9FLAO</name>
<dbReference type="Gene3D" id="3.40.250.10">
    <property type="entry name" value="Rhodanese-like domain"/>
    <property type="match status" value="1"/>
</dbReference>
<dbReference type="CDD" id="cd00158">
    <property type="entry name" value="RHOD"/>
    <property type="match status" value="1"/>
</dbReference>
<dbReference type="Pfam" id="PF00581">
    <property type="entry name" value="Rhodanese"/>
    <property type="match status" value="1"/>
</dbReference>
<evidence type="ECO:0000259" key="1">
    <source>
        <dbReference type="PROSITE" id="PS50206"/>
    </source>
</evidence>
<dbReference type="SMART" id="SM00450">
    <property type="entry name" value="RHOD"/>
    <property type="match status" value="1"/>
</dbReference>
<reference evidence="2 3" key="1">
    <citation type="submission" date="2019-02" db="EMBL/GenBank/DDBJ databases">
        <title>Genome sequence of the sea-ice species Brumimicrobium glaciale.</title>
        <authorList>
            <person name="Bowman J.P."/>
        </authorList>
    </citation>
    <scope>NUCLEOTIDE SEQUENCE [LARGE SCALE GENOMIC DNA]</scope>
    <source>
        <strain evidence="2 3">IC156</strain>
    </source>
</reference>
<dbReference type="PANTHER" id="PTHR43031:SF1">
    <property type="entry name" value="PYRIDINE NUCLEOTIDE-DISULPHIDE OXIDOREDUCTASE"/>
    <property type="match status" value="1"/>
</dbReference>
<dbReference type="PANTHER" id="PTHR43031">
    <property type="entry name" value="FAD-DEPENDENT OXIDOREDUCTASE"/>
    <property type="match status" value="1"/>
</dbReference>
<dbReference type="InterPro" id="IPR001763">
    <property type="entry name" value="Rhodanese-like_dom"/>
</dbReference>
<proteinExistence type="predicted"/>
<evidence type="ECO:0000313" key="2">
    <source>
        <dbReference type="EMBL" id="RYM32056.1"/>
    </source>
</evidence>
<dbReference type="Proteomes" id="UP000293952">
    <property type="component" value="Unassembled WGS sequence"/>
</dbReference>
<dbReference type="SUPFAM" id="SSF52821">
    <property type="entry name" value="Rhodanese/Cell cycle control phosphatase"/>
    <property type="match status" value="1"/>
</dbReference>
<gene>
    <name evidence="2" type="ORF">ERX46_15320</name>
</gene>
<dbReference type="InterPro" id="IPR036873">
    <property type="entry name" value="Rhodanese-like_dom_sf"/>
</dbReference>
<accession>A0A4V1WF59</accession>
<dbReference type="RefSeq" id="WP_130094744.1">
    <property type="nucleotide sequence ID" value="NZ_SETE01000007.1"/>
</dbReference>
<sequence>MEDLSLSEWNSKLEAAPKAIILDVRRPDEWQQGIIPNAIMIDLMEINSFLDEVKKLDKNIPYFIYCRSGSRSHQACLVLEQMGFKETYNLDCGILGWDASTPLSNP</sequence>
<dbReference type="AlphaFoldDB" id="A0A4V1WF59"/>
<keyword evidence="3" id="KW-1185">Reference proteome</keyword>
<dbReference type="EMBL" id="SETE01000007">
    <property type="protein sequence ID" value="RYM32056.1"/>
    <property type="molecule type" value="Genomic_DNA"/>
</dbReference>
<feature type="domain" description="Rhodanese" evidence="1">
    <location>
        <begin position="15"/>
        <end position="106"/>
    </location>
</feature>
<protein>
    <submittedName>
        <fullName evidence="2">Rhodanese-like domain-containing protein</fullName>
    </submittedName>
</protein>
<dbReference type="OrthoDB" id="9808735at2"/>
<dbReference type="PROSITE" id="PS50206">
    <property type="entry name" value="RHODANESE_3"/>
    <property type="match status" value="1"/>
</dbReference>
<dbReference type="InterPro" id="IPR050229">
    <property type="entry name" value="GlpE_sulfurtransferase"/>
</dbReference>
<organism evidence="2 3">
    <name type="scientific">Brumimicrobium glaciale</name>
    <dbReference type="NCBI Taxonomy" id="200475"/>
    <lineage>
        <taxon>Bacteria</taxon>
        <taxon>Pseudomonadati</taxon>
        <taxon>Bacteroidota</taxon>
        <taxon>Flavobacteriia</taxon>
        <taxon>Flavobacteriales</taxon>
        <taxon>Crocinitomicaceae</taxon>
        <taxon>Brumimicrobium</taxon>
    </lineage>
</organism>